<feature type="transmembrane region" description="Helical" evidence="1">
    <location>
        <begin position="67"/>
        <end position="86"/>
    </location>
</feature>
<reference evidence="2 3" key="1">
    <citation type="submission" date="2023-11" db="EMBL/GenBank/DDBJ databases">
        <title>A Novel Polar Bacteriovorax (B. antarcticus) Isolated from the Biocrust in Antarctica.</title>
        <authorList>
            <person name="Mun W."/>
            <person name="Choi S.Y."/>
            <person name="Mitchell R.J."/>
        </authorList>
    </citation>
    <scope>NUCLEOTIDE SEQUENCE [LARGE SCALE GENOMIC DNA]</scope>
    <source>
        <strain evidence="2 3">PP10</strain>
    </source>
</reference>
<dbReference type="RefSeq" id="WP_323577565.1">
    <property type="nucleotide sequence ID" value="NZ_JAYGJQ010000002.1"/>
</dbReference>
<evidence type="ECO:0000256" key="1">
    <source>
        <dbReference type="SAM" id="Phobius"/>
    </source>
</evidence>
<proteinExistence type="predicted"/>
<keyword evidence="1" id="KW-1133">Transmembrane helix</keyword>
<gene>
    <name evidence="2" type="ORF">SHI21_14960</name>
</gene>
<organism evidence="2 3">
    <name type="scientific">Bacteriovorax antarcticus</name>
    <dbReference type="NCBI Taxonomy" id="3088717"/>
    <lineage>
        <taxon>Bacteria</taxon>
        <taxon>Pseudomonadati</taxon>
        <taxon>Bdellovibrionota</taxon>
        <taxon>Bacteriovoracia</taxon>
        <taxon>Bacteriovoracales</taxon>
        <taxon>Bacteriovoracaceae</taxon>
        <taxon>Bacteriovorax</taxon>
    </lineage>
</organism>
<keyword evidence="3" id="KW-1185">Reference proteome</keyword>
<comment type="caution">
    <text evidence="2">The sequence shown here is derived from an EMBL/GenBank/DDBJ whole genome shotgun (WGS) entry which is preliminary data.</text>
</comment>
<dbReference type="Proteomes" id="UP001302274">
    <property type="component" value="Unassembled WGS sequence"/>
</dbReference>
<feature type="transmembrane region" description="Helical" evidence="1">
    <location>
        <begin position="6"/>
        <end position="25"/>
    </location>
</feature>
<dbReference type="EMBL" id="JAYGJQ010000002">
    <property type="protein sequence ID" value="MEA9357526.1"/>
    <property type="molecule type" value="Genomic_DNA"/>
</dbReference>
<accession>A0ABU5VX09</accession>
<feature type="transmembrane region" description="Helical" evidence="1">
    <location>
        <begin position="98"/>
        <end position="118"/>
    </location>
</feature>
<evidence type="ECO:0000313" key="2">
    <source>
        <dbReference type="EMBL" id="MEA9357526.1"/>
    </source>
</evidence>
<keyword evidence="1" id="KW-0472">Membrane</keyword>
<sequence>MGISQIVHIPIIALINLGIIYFWNLKVRNRAFRSKTVWLFSFFGSLFNVWGLDVVQRDFVVESVPNMVIVSAGCWLVFVLATNAKYLAIYGWSKRDFWLDYAGDLVSFIISGILIYLAT</sequence>
<name>A0ABU5VX09_9BACT</name>
<keyword evidence="1" id="KW-0812">Transmembrane</keyword>
<evidence type="ECO:0000313" key="3">
    <source>
        <dbReference type="Proteomes" id="UP001302274"/>
    </source>
</evidence>
<feature type="transmembrane region" description="Helical" evidence="1">
    <location>
        <begin position="37"/>
        <end position="55"/>
    </location>
</feature>
<protein>
    <submittedName>
        <fullName evidence="2">Uncharacterized protein</fullName>
    </submittedName>
</protein>